<name>A0A5J5EJS7_9PEZI</name>
<gene>
    <name evidence="1" type="ORF">FN846DRAFT_338398</name>
</gene>
<evidence type="ECO:0000313" key="2">
    <source>
        <dbReference type="Proteomes" id="UP000326924"/>
    </source>
</evidence>
<proteinExistence type="predicted"/>
<keyword evidence="2" id="KW-1185">Reference proteome</keyword>
<protein>
    <submittedName>
        <fullName evidence="1">Uncharacterized protein</fullName>
    </submittedName>
</protein>
<accession>A0A5J5EJS7</accession>
<organism evidence="1 2">
    <name type="scientific">Sphaerosporella brunnea</name>
    <dbReference type="NCBI Taxonomy" id="1250544"/>
    <lineage>
        <taxon>Eukaryota</taxon>
        <taxon>Fungi</taxon>
        <taxon>Dikarya</taxon>
        <taxon>Ascomycota</taxon>
        <taxon>Pezizomycotina</taxon>
        <taxon>Pezizomycetes</taxon>
        <taxon>Pezizales</taxon>
        <taxon>Pyronemataceae</taxon>
        <taxon>Sphaerosporella</taxon>
    </lineage>
</organism>
<dbReference type="EMBL" id="VXIS01000263">
    <property type="protein sequence ID" value="KAA8895454.1"/>
    <property type="molecule type" value="Genomic_DNA"/>
</dbReference>
<reference evidence="1 2" key="1">
    <citation type="submission" date="2019-09" db="EMBL/GenBank/DDBJ databases">
        <title>Draft genome of the ectomycorrhizal ascomycete Sphaerosporella brunnea.</title>
        <authorList>
            <consortium name="DOE Joint Genome Institute"/>
            <person name="Benucci G.M."/>
            <person name="Marozzi G."/>
            <person name="Antonielli L."/>
            <person name="Sanchez S."/>
            <person name="Marco P."/>
            <person name="Wang X."/>
            <person name="Falini L.B."/>
            <person name="Barry K."/>
            <person name="Haridas S."/>
            <person name="Lipzen A."/>
            <person name="Labutti K."/>
            <person name="Grigoriev I.V."/>
            <person name="Murat C."/>
            <person name="Martin F."/>
            <person name="Albertini E."/>
            <person name="Donnini D."/>
            <person name="Bonito G."/>
        </authorList>
    </citation>
    <scope>NUCLEOTIDE SEQUENCE [LARGE SCALE GENOMIC DNA]</scope>
    <source>
        <strain evidence="1 2">Sb_GMNB300</strain>
    </source>
</reference>
<dbReference type="InParanoid" id="A0A5J5EJS7"/>
<evidence type="ECO:0000313" key="1">
    <source>
        <dbReference type="EMBL" id="KAA8895454.1"/>
    </source>
</evidence>
<sequence length="154" mass="17436">MNHPLLHGNYCCSRPALWFLGCSDVANLTAFQLNPSTVQVTSSKRTERSIRVAQVHTPLRPQRRRIATAHPAARASSIFARKVYVLEEKENTTRKYPHSLLVLQLLLVLGLVLEGLASSSGRWFNLTCEEDLPGRRTVQRKCVVNKSRSEDERI</sequence>
<dbReference type="AlphaFoldDB" id="A0A5J5EJS7"/>
<comment type="caution">
    <text evidence="1">The sequence shown here is derived from an EMBL/GenBank/DDBJ whole genome shotgun (WGS) entry which is preliminary data.</text>
</comment>
<dbReference type="Proteomes" id="UP000326924">
    <property type="component" value="Unassembled WGS sequence"/>
</dbReference>